<dbReference type="GO" id="GO:0006281">
    <property type="term" value="P:DNA repair"/>
    <property type="evidence" value="ECO:0007669"/>
    <property type="project" value="TreeGrafter"/>
</dbReference>
<dbReference type="InterPro" id="IPR000330">
    <property type="entry name" value="SNF2_N"/>
</dbReference>
<dbReference type="Gene3D" id="3.40.50.300">
    <property type="entry name" value="P-loop containing nucleotide triphosphate hydrolases"/>
    <property type="match status" value="1"/>
</dbReference>
<dbReference type="InterPro" id="IPR049730">
    <property type="entry name" value="SNF2/RAD54-like_C"/>
</dbReference>
<dbReference type="Gene3D" id="3.30.40.10">
    <property type="entry name" value="Zinc/RING finger domain, C3HC4 (zinc finger)"/>
    <property type="match status" value="1"/>
</dbReference>
<dbReference type="CDD" id="cd18793">
    <property type="entry name" value="SF2_C_SNF"/>
    <property type="match status" value="1"/>
</dbReference>
<keyword evidence="3" id="KW-0547">Nucleotide-binding</keyword>
<protein>
    <recommendedName>
        <fullName evidence="16">P-loop containing nucleoside triphosphate hydrolase protein</fullName>
    </recommendedName>
</protein>
<evidence type="ECO:0000256" key="6">
    <source>
        <dbReference type="ARBA" id="ARBA00022806"/>
    </source>
</evidence>
<dbReference type="RefSeq" id="XP_033603121.1">
    <property type="nucleotide sequence ID" value="XM_033746712.1"/>
</dbReference>
<feature type="region of interest" description="Disordered" evidence="10">
    <location>
        <begin position="170"/>
        <end position="192"/>
    </location>
</feature>
<dbReference type="PROSITE" id="PS00518">
    <property type="entry name" value="ZF_RING_1"/>
    <property type="match status" value="1"/>
</dbReference>
<feature type="region of interest" description="Disordered" evidence="10">
    <location>
        <begin position="1"/>
        <end position="45"/>
    </location>
</feature>
<evidence type="ECO:0008006" key="16">
    <source>
        <dbReference type="Google" id="ProtNLM"/>
    </source>
</evidence>
<evidence type="ECO:0000259" key="12">
    <source>
        <dbReference type="PROSITE" id="PS51192"/>
    </source>
</evidence>
<evidence type="ECO:0000256" key="4">
    <source>
        <dbReference type="ARBA" id="ARBA00022771"/>
    </source>
</evidence>
<feature type="compositionally biased region" description="Polar residues" evidence="10">
    <location>
        <begin position="31"/>
        <end position="43"/>
    </location>
</feature>
<dbReference type="InterPro" id="IPR001650">
    <property type="entry name" value="Helicase_C-like"/>
</dbReference>
<keyword evidence="4 9" id="KW-0863">Zinc-finger</keyword>
<evidence type="ECO:0000259" key="13">
    <source>
        <dbReference type="PROSITE" id="PS51194"/>
    </source>
</evidence>
<dbReference type="CDD" id="cd18008">
    <property type="entry name" value="DEXDc_SHPRH-like"/>
    <property type="match status" value="1"/>
</dbReference>
<organism evidence="14 15">
    <name type="scientific">Pseudovirgaria hyperparasitica</name>
    <dbReference type="NCBI Taxonomy" id="470096"/>
    <lineage>
        <taxon>Eukaryota</taxon>
        <taxon>Fungi</taxon>
        <taxon>Dikarya</taxon>
        <taxon>Ascomycota</taxon>
        <taxon>Pezizomycotina</taxon>
        <taxon>Dothideomycetes</taxon>
        <taxon>Dothideomycetes incertae sedis</taxon>
        <taxon>Acrospermales</taxon>
        <taxon>Acrospermaceae</taxon>
        <taxon>Pseudovirgaria</taxon>
    </lineage>
</organism>
<dbReference type="PANTHER" id="PTHR45626:SF17">
    <property type="entry name" value="HELICASE-LIKE TRANSCRIPTION FACTOR"/>
    <property type="match status" value="1"/>
</dbReference>
<reference evidence="14" key="1">
    <citation type="journal article" date="2020" name="Stud. Mycol.">
        <title>101 Dothideomycetes genomes: a test case for predicting lifestyles and emergence of pathogens.</title>
        <authorList>
            <person name="Haridas S."/>
            <person name="Albert R."/>
            <person name="Binder M."/>
            <person name="Bloem J."/>
            <person name="Labutti K."/>
            <person name="Salamov A."/>
            <person name="Andreopoulos B."/>
            <person name="Baker S."/>
            <person name="Barry K."/>
            <person name="Bills G."/>
            <person name="Bluhm B."/>
            <person name="Cannon C."/>
            <person name="Castanera R."/>
            <person name="Culley D."/>
            <person name="Daum C."/>
            <person name="Ezra D."/>
            <person name="Gonzalez J."/>
            <person name="Henrissat B."/>
            <person name="Kuo A."/>
            <person name="Liang C."/>
            <person name="Lipzen A."/>
            <person name="Lutzoni F."/>
            <person name="Magnuson J."/>
            <person name="Mondo S."/>
            <person name="Nolan M."/>
            <person name="Ohm R."/>
            <person name="Pangilinan J."/>
            <person name="Park H.-J."/>
            <person name="Ramirez L."/>
            <person name="Alfaro M."/>
            <person name="Sun H."/>
            <person name="Tritt A."/>
            <person name="Yoshinaga Y."/>
            <person name="Zwiers L.-H."/>
            <person name="Turgeon B."/>
            <person name="Goodwin S."/>
            <person name="Spatafora J."/>
            <person name="Crous P."/>
            <person name="Grigoriev I."/>
        </authorList>
    </citation>
    <scope>NUCLEOTIDE SEQUENCE</scope>
    <source>
        <strain evidence="14">CBS 121739</strain>
    </source>
</reference>
<dbReference type="SMART" id="SM00487">
    <property type="entry name" value="DEXDc"/>
    <property type="match status" value="1"/>
</dbReference>
<evidence type="ECO:0000313" key="14">
    <source>
        <dbReference type="EMBL" id="KAF2760670.1"/>
    </source>
</evidence>
<dbReference type="InterPro" id="IPR027417">
    <property type="entry name" value="P-loop_NTPase"/>
</dbReference>
<dbReference type="GO" id="GO:0004386">
    <property type="term" value="F:helicase activity"/>
    <property type="evidence" value="ECO:0007669"/>
    <property type="project" value="UniProtKB-KW"/>
</dbReference>
<feature type="compositionally biased region" description="Polar residues" evidence="10">
    <location>
        <begin position="1"/>
        <end position="16"/>
    </location>
</feature>
<dbReference type="Pfam" id="PF13920">
    <property type="entry name" value="zf-C3HC4_3"/>
    <property type="match status" value="1"/>
</dbReference>
<feature type="compositionally biased region" description="Basic and acidic residues" evidence="10">
    <location>
        <begin position="221"/>
        <end position="239"/>
    </location>
</feature>
<dbReference type="PROSITE" id="PS51194">
    <property type="entry name" value="HELICASE_CTER"/>
    <property type="match status" value="1"/>
</dbReference>
<dbReference type="GeneID" id="54487766"/>
<feature type="domain" description="Helicase ATP-binding" evidence="12">
    <location>
        <begin position="352"/>
        <end position="567"/>
    </location>
</feature>
<keyword evidence="7" id="KW-0862">Zinc</keyword>
<gene>
    <name evidence="14" type="ORF">EJ05DRAFT_498629</name>
</gene>
<name>A0A6A6WFB1_9PEZI</name>
<dbReference type="PANTHER" id="PTHR45626">
    <property type="entry name" value="TRANSCRIPTION TERMINATION FACTOR 2-RELATED"/>
    <property type="match status" value="1"/>
</dbReference>
<dbReference type="Proteomes" id="UP000799437">
    <property type="component" value="Unassembled WGS sequence"/>
</dbReference>
<dbReference type="PROSITE" id="PS51192">
    <property type="entry name" value="HELICASE_ATP_BIND_1"/>
    <property type="match status" value="1"/>
</dbReference>
<dbReference type="SUPFAM" id="SSF52540">
    <property type="entry name" value="P-loop containing nucleoside triphosphate hydrolases"/>
    <property type="match status" value="2"/>
</dbReference>
<dbReference type="GO" id="GO:0005524">
    <property type="term" value="F:ATP binding"/>
    <property type="evidence" value="ECO:0007669"/>
    <property type="project" value="UniProtKB-KW"/>
</dbReference>
<dbReference type="InterPro" id="IPR014001">
    <property type="entry name" value="Helicase_ATP-bd"/>
</dbReference>
<dbReference type="Gene3D" id="3.40.50.10810">
    <property type="entry name" value="Tandem AAA-ATPase domain"/>
    <property type="match status" value="1"/>
</dbReference>
<dbReference type="InterPro" id="IPR038718">
    <property type="entry name" value="SNF2-like_sf"/>
</dbReference>
<keyword evidence="8" id="KW-0067">ATP-binding</keyword>
<evidence type="ECO:0000256" key="7">
    <source>
        <dbReference type="ARBA" id="ARBA00022833"/>
    </source>
</evidence>
<dbReference type="EMBL" id="ML996568">
    <property type="protein sequence ID" value="KAF2760670.1"/>
    <property type="molecule type" value="Genomic_DNA"/>
</dbReference>
<feature type="domain" description="Helicase C-terminal" evidence="13">
    <location>
        <begin position="855"/>
        <end position="1011"/>
    </location>
</feature>
<keyword evidence="5" id="KW-0378">Hydrolase</keyword>
<dbReference type="InterPro" id="IPR001841">
    <property type="entry name" value="Znf_RING"/>
</dbReference>
<dbReference type="Pfam" id="PF00176">
    <property type="entry name" value="SNF2-rel_dom"/>
    <property type="match status" value="1"/>
</dbReference>
<dbReference type="OrthoDB" id="1699231at2759"/>
<evidence type="ECO:0000256" key="10">
    <source>
        <dbReference type="SAM" id="MobiDB-lite"/>
    </source>
</evidence>
<dbReference type="PROSITE" id="PS50089">
    <property type="entry name" value="ZF_RING_2"/>
    <property type="match status" value="1"/>
</dbReference>
<feature type="region of interest" description="Disordered" evidence="10">
    <location>
        <begin position="207"/>
        <end position="246"/>
    </location>
</feature>
<accession>A0A6A6WFB1</accession>
<evidence type="ECO:0000256" key="5">
    <source>
        <dbReference type="ARBA" id="ARBA00022801"/>
    </source>
</evidence>
<evidence type="ECO:0000256" key="1">
    <source>
        <dbReference type="ARBA" id="ARBA00007025"/>
    </source>
</evidence>
<keyword evidence="15" id="KW-1185">Reference proteome</keyword>
<dbReference type="GO" id="GO:0005634">
    <property type="term" value="C:nucleus"/>
    <property type="evidence" value="ECO:0007669"/>
    <property type="project" value="TreeGrafter"/>
</dbReference>
<evidence type="ECO:0000256" key="2">
    <source>
        <dbReference type="ARBA" id="ARBA00022723"/>
    </source>
</evidence>
<dbReference type="AlphaFoldDB" id="A0A6A6WFB1"/>
<keyword evidence="6" id="KW-0347">Helicase</keyword>
<dbReference type="Pfam" id="PF00271">
    <property type="entry name" value="Helicase_C"/>
    <property type="match status" value="1"/>
</dbReference>
<dbReference type="GO" id="GO:0016787">
    <property type="term" value="F:hydrolase activity"/>
    <property type="evidence" value="ECO:0007669"/>
    <property type="project" value="UniProtKB-KW"/>
</dbReference>
<keyword evidence="2" id="KW-0479">Metal-binding</keyword>
<evidence type="ECO:0000256" key="8">
    <source>
        <dbReference type="ARBA" id="ARBA00022840"/>
    </source>
</evidence>
<dbReference type="InterPro" id="IPR050628">
    <property type="entry name" value="SNF2_RAD54_helicase_TF"/>
</dbReference>
<dbReference type="GO" id="GO:0008270">
    <property type="term" value="F:zinc ion binding"/>
    <property type="evidence" value="ECO:0007669"/>
    <property type="project" value="UniProtKB-KW"/>
</dbReference>
<evidence type="ECO:0000256" key="9">
    <source>
        <dbReference type="PROSITE-ProRule" id="PRU00175"/>
    </source>
</evidence>
<dbReference type="InterPro" id="IPR013083">
    <property type="entry name" value="Znf_RING/FYVE/PHD"/>
</dbReference>
<proteinExistence type="inferred from homology"/>
<dbReference type="GO" id="GO:0008094">
    <property type="term" value="F:ATP-dependent activity, acting on DNA"/>
    <property type="evidence" value="ECO:0007669"/>
    <property type="project" value="TreeGrafter"/>
</dbReference>
<evidence type="ECO:0000259" key="11">
    <source>
        <dbReference type="PROSITE" id="PS50089"/>
    </source>
</evidence>
<dbReference type="CDD" id="cd16449">
    <property type="entry name" value="RING-HC"/>
    <property type="match status" value="1"/>
</dbReference>
<dbReference type="InterPro" id="IPR017907">
    <property type="entry name" value="Znf_RING_CS"/>
</dbReference>
<feature type="domain" description="RING-type" evidence="11">
    <location>
        <begin position="764"/>
        <end position="808"/>
    </location>
</feature>
<dbReference type="SUPFAM" id="SSF57850">
    <property type="entry name" value="RING/U-box"/>
    <property type="match status" value="1"/>
</dbReference>
<dbReference type="SMART" id="SM00490">
    <property type="entry name" value="HELICc"/>
    <property type="match status" value="1"/>
</dbReference>
<sequence>MTSRKPSESPYTNLTTEENKWSHAQFKAPSKSPTDEPSSQSKDVSLEIELFGEVDADAEQIDNDDEILTEFRVMQEFYHEKQRNKLLSLEDYIAYESERRKVLLLLKKKQQNDIRNAEDGVQEEGSVKEFTENDLAMLQSLHAEKSVQDRKRIIEWHSLNTAVLASRDYKRRKTNKSAPGNDGEFAGKDPVTVRPSMMKTNIEMFAGKGKNTTPDCTASWIDKHGSTSRRDTPGSEEHQSPSQDPLKVYEITVTDRVRQDITNSTIDEGDSVQRTDRPIEWQKSMKAYFASFNLEDHKKASTDRAMIERAKKSFFGRGCVSMREGGVFAIKGMRTLLKDYQLIAAGEMRERETQPGAMHGGILALAAGMGKTIVALSNIVNGRKPLGVQTRSTLVVCPASLKGNWREQVEEHCYSNKAFDRMDRQAKRLAEKYGLRVMTYAKQLLQSGCDIDTIESHDIVITTYDEVRNSHPSWEAWLAKFDPDGHKSETTVNKAWQVYFEGNCGIFHRLEWHRIVLDEGHRIKSPKSATSIACRALKADNRWVLTATPLDNEMSDLYAIKSFLQDPNIGGLKTFKRNFCNRNDTDHAARANADIGRLIFCRTHGDLFNNKPLLPLPKIIEREIRCELDPLEKLMLDISLENFYDEGKATKQSQSMRKSILPFIDQHRRLLSHPILFYHVIQHFSDHQIKLLHECAGRLHSESCVSAPGTRVRRAREAIRLKDGIAGPFELRGRSYGQHVRCDKYWDCIRRPVALGDTPAENICVVCGHIPENAQIAPCLHLFCKDCILGIRVGSEQMSKETSCPKCSAAITQMKPFTQQIGNESRAPMDQKHNPWINLPGPMMPSTKTLALKAQVEEWMDEDPAVKIIIFTEFRLCIELLKHICTAENWKFTTSYGAMSTDAQDRELRKFKTSATKNILLASIGCVGTGHNLKEATRIIILEPNWKASTEEQAAFRILRLGQTKETVIVRIHVKGSIDEHVVGRQQVKANMAAAMLDSARNRKLTLSALKKLFGPNRDPNEGRAFELVEDEPVPASYCPGPSTERGIPFTKMATRVDTAVSSSGNSDEYFHRDLD</sequence>
<evidence type="ECO:0000256" key="3">
    <source>
        <dbReference type="ARBA" id="ARBA00022741"/>
    </source>
</evidence>
<comment type="similarity">
    <text evidence="1">Belongs to the SNF2/RAD54 helicase family.</text>
</comment>
<evidence type="ECO:0000313" key="15">
    <source>
        <dbReference type="Proteomes" id="UP000799437"/>
    </source>
</evidence>
<dbReference type="SMART" id="SM00184">
    <property type="entry name" value="RING"/>
    <property type="match status" value="1"/>
</dbReference>